<protein>
    <submittedName>
        <fullName evidence="3">Transmembrane protein, putative</fullName>
    </submittedName>
</protein>
<evidence type="ECO:0000313" key="4">
    <source>
        <dbReference type="Proteomes" id="UP000009168"/>
    </source>
</evidence>
<dbReference type="SUPFAM" id="SSF50998">
    <property type="entry name" value="Quinoprotein alcohol dehydrogenase-like"/>
    <property type="match status" value="2"/>
</dbReference>
<dbReference type="Proteomes" id="UP000009168">
    <property type="component" value="Unassembled WGS sequence"/>
</dbReference>
<evidence type="ECO:0000256" key="1">
    <source>
        <dbReference type="SAM" id="Phobius"/>
    </source>
</evidence>
<dbReference type="Gene3D" id="2.130.10.10">
    <property type="entry name" value="YVTN repeat-like/Quinoprotein amine dehydrogenase"/>
    <property type="match status" value="1"/>
</dbReference>
<dbReference type="GeneID" id="24437106"/>
<reference evidence="4" key="1">
    <citation type="journal article" date="2006" name="PLoS Biol.">
        <title>Macronuclear genome sequence of the ciliate Tetrahymena thermophila, a model eukaryote.</title>
        <authorList>
            <person name="Eisen J.A."/>
            <person name="Coyne R.S."/>
            <person name="Wu M."/>
            <person name="Wu D."/>
            <person name="Thiagarajan M."/>
            <person name="Wortman J.R."/>
            <person name="Badger J.H."/>
            <person name="Ren Q."/>
            <person name="Amedeo P."/>
            <person name="Jones K.M."/>
            <person name="Tallon L.J."/>
            <person name="Delcher A.L."/>
            <person name="Salzberg S.L."/>
            <person name="Silva J.C."/>
            <person name="Haas B.J."/>
            <person name="Majoros W.H."/>
            <person name="Farzad M."/>
            <person name="Carlton J.M."/>
            <person name="Smith R.K. Jr."/>
            <person name="Garg J."/>
            <person name="Pearlman R.E."/>
            <person name="Karrer K.M."/>
            <person name="Sun L."/>
            <person name="Manning G."/>
            <person name="Elde N.C."/>
            <person name="Turkewitz A.P."/>
            <person name="Asai D.J."/>
            <person name="Wilkes D.E."/>
            <person name="Wang Y."/>
            <person name="Cai H."/>
            <person name="Collins K."/>
            <person name="Stewart B.A."/>
            <person name="Lee S.R."/>
            <person name="Wilamowska K."/>
            <person name="Weinberg Z."/>
            <person name="Ruzzo W.L."/>
            <person name="Wloga D."/>
            <person name="Gaertig J."/>
            <person name="Frankel J."/>
            <person name="Tsao C.-C."/>
            <person name="Gorovsky M.A."/>
            <person name="Keeling P.J."/>
            <person name="Waller R.F."/>
            <person name="Patron N.J."/>
            <person name="Cherry J.M."/>
            <person name="Stover N.A."/>
            <person name="Krieger C.J."/>
            <person name="del Toro C."/>
            <person name="Ryder H.F."/>
            <person name="Williamson S.C."/>
            <person name="Barbeau R.A."/>
            <person name="Hamilton E.P."/>
            <person name="Orias E."/>
        </authorList>
    </citation>
    <scope>NUCLEOTIDE SEQUENCE [LARGE SCALE GENOMIC DNA]</scope>
    <source>
        <strain evidence="4">SB210</strain>
    </source>
</reference>
<dbReference type="InterPro" id="IPR011047">
    <property type="entry name" value="Quinoprotein_ADH-like_sf"/>
</dbReference>
<feature type="chain" id="PRO_5004905694" evidence="2">
    <location>
        <begin position="31"/>
        <end position="2613"/>
    </location>
</feature>
<organism evidence="3 4">
    <name type="scientific">Tetrahymena thermophila (strain SB210)</name>
    <dbReference type="NCBI Taxonomy" id="312017"/>
    <lineage>
        <taxon>Eukaryota</taxon>
        <taxon>Sar</taxon>
        <taxon>Alveolata</taxon>
        <taxon>Ciliophora</taxon>
        <taxon>Intramacronucleata</taxon>
        <taxon>Oligohymenophorea</taxon>
        <taxon>Hymenostomatida</taxon>
        <taxon>Tetrahymenina</taxon>
        <taxon>Tetrahymenidae</taxon>
        <taxon>Tetrahymena</taxon>
    </lineage>
</organism>
<accession>W7X4Z0</accession>
<keyword evidence="1" id="KW-0472">Membrane</keyword>
<dbReference type="PANTHER" id="PTHR11319">
    <property type="entry name" value="G PROTEIN-COUPLED RECEPTOR-RELATED"/>
    <property type="match status" value="1"/>
</dbReference>
<evidence type="ECO:0000256" key="2">
    <source>
        <dbReference type="SAM" id="SignalP"/>
    </source>
</evidence>
<dbReference type="RefSeq" id="XP_012652997.1">
    <property type="nucleotide sequence ID" value="XM_012797543.1"/>
</dbReference>
<keyword evidence="1 3" id="KW-0812">Transmembrane</keyword>
<keyword evidence="2" id="KW-0732">Signal</keyword>
<dbReference type="InParanoid" id="W7X4Z0"/>
<sequence>MEKKNKLIISNRNIILLLSITFLVAQPGNGECISNCLVCQDQKCLECFQDYTLNTSLNICVYKNCQKGMALQQVVDSSGVIEKKCVAICQQQQYLNALTNTCQSLSQCSSSYFTSSSSTTNSNNIIDLKILNARSLLAFYSNVVSQIRVDTGQLELSLSYGAQAIKSQYFNGLYYIFRTDNSIILWEVEFDKKLLISQIQFGVSINDSRIINISELIGAYLTFDVLNSIIYINPLIELVNNQILQKQIPLKISYANNSYFISQNLIFIFSSQSLTVYAIDTDQSFKLKYTALLQINNFVNSFSNVIDAIYQNAQNVFFIITQNAAFIYKCKVSSCSTVSLPSQPKKMMQSVSNQQKLNVLIQFQLNLSLYDDNLVIIQQFNLENQILDFTISYFTLNRMREIYVLSNNQQLKIYQETQQMNKILFIQTDQIKVYSQQLQNLITLNQDNGIINYLAIIGNGLQIIIKANNQQQQQKQIISSQFQPNYITNQGIVTDILIFNDLNVLATCSKEGRLFVWDITKVYDAQYRYLYYNNQDSCLKLQRLSIYQIIALFQNTIVILDIRQSTPLKVIQKNNPNPTKEFITANKYLGILIYDGILNCIKNDGSLLFSTNDPSFIQNIYNIYISYNNLLFFQYQSQMKVYKVDPTQNTIQSQMTLFSTYNSPSKVNIQLSKIKPFPESLYSSVGYTFEVVIFDTSSSFYIFDEQFHVLQQVNQVPLVSAVDFNFLISNPLDPNYFVMGYTTQQTAAFKFQVYNIQKGVNVANLAAFIVSGSYLMEPRKVPNKPSQYDLEIVIPLSYFTANNVFRYDTNVAANVFQMGKQIQNEIQSIYKTFPDLSYNFFGGQSGFVGVSPLNTNYVKQVFSLSSNDIINVQQCYSLGVYFVISKKIQIVNIHTNSLIEEIIFKDTTQQSVQGFQIFADFQIAIAFKSSQLILKNFKDGQTYSYTNINNLSFYNLEQENQLITIFGSKVVKLQLNLNEYQQIGALIMQSSYIIGCILSSVNYYCKLQDGQINIITKNNLSILASIQNKFLGNNYNFQLDESNNQLFLFNTLIYVYDLTGIFQIQLTQSNGLISIFNLCTDDISYVTASSVTVMQRGSLVIRTVISSPGGGNILQLMYLQNQNHILFFTTQMRYGQIFVYSLSTLLQVTSIKNTYTQNPISLTCAMIYDIFQNYLVYIDLTGNILIISYTGAYSMINFLKMNQFDDGLSAPIGFSLDFDMNNILVYSSSNVFQIPYSSINLWYNRIINYPKNQYFALNSGLNSEQFFIVGTQNILYTYQNNHFQSFNYFNEDDRLSSVSYIPDQQLLIVGFTQQINIYQQFSSNNLSLSNKVIITGYKLKEFITPNIFLTFENSIVDYNFQQNSENYKIIWNLGISITSYLWLNSSSLIIVGFNTGDLLFYNYQLQKQNNINVDSTPIIFIQEGLNSIWACSVIGVIQQISTSSQQTTQTFNLASIVTLQQADKINVFSIDEQNQRIFVSLLEQYLLYIFSYSTQALKIQQYLSFPHHEKNNIYFSKNYLIMYSTSQINIHNRSSLQFLKSLKRENNFDQIVQIYFVNGIYLVIQFQRKLELYSYDAIFNSLQFLDQIVTVLPQVIKFQIISNGQQLQLLGFSNNMVFENKYTIQLVSHQSTQCSMSIDVQDYTSTQQQLALIPQITVPYFTWQNRITVISTSSNNYFYMNMLSGNLDLLSASSTQNTLLVVQSPINSNNNLINGLQTISLNNQTFAQFSQQQLLLNSLQLQLIDTSCLNTKILNSLFISNKDMLFLNTKNYFTINQQLVYLESDQLTLLNVRLENNQNLQQNAGLAIMSISSSINNLDTLNIAQNQFNIQFESTVSIFIQNSAFQYNAGINGGALSIINNIGSVIIQSSQFLFNKAQGSGGAIYLNLDQGSINLDQSNQISYNKAIIGGGIRLYSQANLVQVSINKNIIQKNKADIYGNNFATFLESVFVSCPNTKCIFNNSNNQLSIERFNSGDTAQLSIIFLDQDGRSLSFDPSKVDSNNYPSEIIDEIKSYHLQVTTSLDGNEKININGENFISYSRFSQNTSAFVLNNFQILSIPQTTQQININYQILPSKIQQLSNSSKNSILTSIQFRECIVGEIMKAYSQTIFSCQKCQVGTYSLVDSYHIMESKQGQIQCKKCPYSAISCEGNQIQLKNSYWKMNDTTDEIIYCVNNPNSCQSENSESRKGCIKGYIGPLCETCDLIGDIWESQSTKVTFLTNLLSCRQIGSFSYASKNLLLLCDDNDYQSFQRKFAIPLLIFWIGVPVISLIAIYKKRNKLNTCYTQYRLGYFTTGFKQKFFYWEFVRMYLKILIVLLFTIYNSNLYNTYLIIILIFFGYIKITQGYQPFQSIGLSNMEVASYTILIINVTLQVFQLEYNTIGLQIFSALIHSWMILHMILVIIFIKIKDYQNQFGKLLRFLLRFILPKKYYNKLISNNKIKFSTFLMWKKVRKNIKLIILKKAFEKVETQDVLNLNANNSPIKDNITRNISKSIHNSMRLISNFTSQQNDVLLSPVSSNSRIKIFDNEKSQQKGNFIQRLKINDQKQQQDGQIQQDCMIQSMIDLEDVNQLHEKNIQDQNELQFSQFQTLSMKNSMQNANKQIQKQTKLDSK</sequence>
<name>W7X4Z0_TETTS</name>
<keyword evidence="1" id="KW-1133">Transmembrane helix</keyword>
<feature type="transmembrane region" description="Helical" evidence="1">
    <location>
        <begin position="2382"/>
        <end position="2406"/>
    </location>
</feature>
<dbReference type="InterPro" id="IPR036322">
    <property type="entry name" value="WD40_repeat_dom_sf"/>
</dbReference>
<evidence type="ECO:0000313" key="3">
    <source>
        <dbReference type="EMBL" id="EWS74420.1"/>
    </source>
</evidence>
<proteinExistence type="predicted"/>
<feature type="transmembrane region" description="Helical" evidence="1">
    <location>
        <begin position="2255"/>
        <end position="2275"/>
    </location>
</feature>
<feature type="transmembrane region" description="Helical" evidence="1">
    <location>
        <begin position="2355"/>
        <end position="2376"/>
    </location>
</feature>
<dbReference type="KEGG" id="tet:TTHERM_000073230"/>
<dbReference type="SUPFAM" id="SSF50978">
    <property type="entry name" value="WD40 repeat-like"/>
    <property type="match status" value="1"/>
</dbReference>
<dbReference type="PANTHER" id="PTHR11319:SF35">
    <property type="entry name" value="OUTER MEMBRANE PROTEIN PMPC-RELATED"/>
    <property type="match status" value="1"/>
</dbReference>
<dbReference type="InterPro" id="IPR015943">
    <property type="entry name" value="WD40/YVTN_repeat-like_dom_sf"/>
</dbReference>
<dbReference type="OrthoDB" id="338325at2759"/>
<keyword evidence="4" id="KW-1185">Reference proteome</keyword>
<dbReference type="EMBL" id="GG662704">
    <property type="protein sequence ID" value="EWS74420.1"/>
    <property type="molecule type" value="Genomic_DNA"/>
</dbReference>
<feature type="signal peptide" evidence="2">
    <location>
        <begin position="1"/>
        <end position="30"/>
    </location>
</feature>
<gene>
    <name evidence="3" type="ORF">TTHERM_000073230</name>
</gene>